<organism evidence="1">
    <name type="scientific">Graphocephala atropunctata</name>
    <dbReference type="NCBI Taxonomy" id="36148"/>
    <lineage>
        <taxon>Eukaryota</taxon>
        <taxon>Metazoa</taxon>
        <taxon>Ecdysozoa</taxon>
        <taxon>Arthropoda</taxon>
        <taxon>Hexapoda</taxon>
        <taxon>Insecta</taxon>
        <taxon>Pterygota</taxon>
        <taxon>Neoptera</taxon>
        <taxon>Paraneoptera</taxon>
        <taxon>Hemiptera</taxon>
        <taxon>Auchenorrhyncha</taxon>
        <taxon>Membracoidea</taxon>
        <taxon>Cicadellidae</taxon>
        <taxon>Cicadellinae</taxon>
        <taxon>Cicadellini</taxon>
        <taxon>Graphocephala</taxon>
    </lineage>
</organism>
<dbReference type="EMBL" id="GEBQ01020989">
    <property type="protein sequence ID" value="JAT18988.1"/>
    <property type="molecule type" value="Transcribed_RNA"/>
</dbReference>
<reference evidence="1" key="1">
    <citation type="submission" date="2015-11" db="EMBL/GenBank/DDBJ databases">
        <title>De novo transcriptome assembly of four potential Pierce s Disease insect vectors from Arizona vineyards.</title>
        <authorList>
            <person name="Tassone E.E."/>
        </authorList>
    </citation>
    <scope>NUCLEOTIDE SEQUENCE</scope>
</reference>
<protein>
    <submittedName>
        <fullName evidence="1">Uncharacterized protein</fullName>
    </submittedName>
</protein>
<gene>
    <name evidence="1" type="ORF">g.55240</name>
</gene>
<proteinExistence type="predicted"/>
<accession>A0A1B6L5J5</accession>
<sequence length="120" mass="13979">KIECAVEEESSKPSHSFYQNYKISIEHIVSATKAHLLDVTGKKELSQQIGRKIIPTPSMVSQCHAGMFAMKSYFYHESDYDNIEIQEELMRKAMALEPENEGWMFLLAKILRRKRRSSPW</sequence>
<dbReference type="AlphaFoldDB" id="A0A1B6L5J5"/>
<feature type="non-terminal residue" evidence="1">
    <location>
        <position position="1"/>
    </location>
</feature>
<name>A0A1B6L5J5_9HEMI</name>
<evidence type="ECO:0000313" key="1">
    <source>
        <dbReference type="EMBL" id="JAT18988.1"/>
    </source>
</evidence>
<feature type="non-terminal residue" evidence="1">
    <location>
        <position position="120"/>
    </location>
</feature>